<evidence type="ECO:0000256" key="7">
    <source>
        <dbReference type="ARBA" id="ARBA00023136"/>
    </source>
</evidence>
<evidence type="ECO:0000256" key="3">
    <source>
        <dbReference type="ARBA" id="ARBA00022448"/>
    </source>
</evidence>
<accession>A0A229VVX3</accession>
<evidence type="ECO:0000256" key="4">
    <source>
        <dbReference type="ARBA" id="ARBA00022475"/>
    </source>
</evidence>
<protein>
    <submittedName>
        <fullName evidence="10">Permease</fullName>
    </submittedName>
</protein>
<dbReference type="Pfam" id="PF03547">
    <property type="entry name" value="Mem_trans"/>
    <property type="match status" value="1"/>
</dbReference>
<name>A0A229VVX3_9BIFI</name>
<dbReference type="InterPro" id="IPR038770">
    <property type="entry name" value="Na+/solute_symporter_sf"/>
</dbReference>
<keyword evidence="11" id="KW-1185">Reference proteome</keyword>
<dbReference type="OrthoDB" id="3238334at2"/>
<dbReference type="EMBL" id="NEWD01000029">
    <property type="protein sequence ID" value="OXM99777.1"/>
    <property type="molecule type" value="Genomic_DNA"/>
</dbReference>
<dbReference type="RefSeq" id="WP_093961116.1">
    <property type="nucleotide sequence ID" value="NZ_NEWD01000029.1"/>
</dbReference>
<evidence type="ECO:0000256" key="8">
    <source>
        <dbReference type="SAM" id="MobiDB-lite"/>
    </source>
</evidence>
<comment type="subcellular location">
    <subcellularLocation>
        <location evidence="1">Cell membrane</location>
        <topology evidence="1">Multi-pass membrane protein</topology>
    </subcellularLocation>
</comment>
<dbReference type="InterPro" id="IPR004776">
    <property type="entry name" value="Mem_transp_PIN-like"/>
</dbReference>
<feature type="transmembrane region" description="Helical" evidence="9">
    <location>
        <begin position="37"/>
        <end position="54"/>
    </location>
</feature>
<keyword evidence="5 9" id="KW-0812">Transmembrane</keyword>
<feature type="transmembrane region" description="Helical" evidence="9">
    <location>
        <begin position="191"/>
        <end position="214"/>
    </location>
</feature>
<comment type="caution">
    <text evidence="10">The sequence shown here is derived from an EMBL/GenBank/DDBJ whole genome shotgun (WGS) entry which is preliminary data.</text>
</comment>
<evidence type="ECO:0000256" key="5">
    <source>
        <dbReference type="ARBA" id="ARBA00022692"/>
    </source>
</evidence>
<feature type="transmembrane region" description="Helical" evidence="9">
    <location>
        <begin position="93"/>
        <end position="113"/>
    </location>
</feature>
<evidence type="ECO:0000256" key="6">
    <source>
        <dbReference type="ARBA" id="ARBA00022989"/>
    </source>
</evidence>
<dbReference type="GO" id="GO:0005886">
    <property type="term" value="C:plasma membrane"/>
    <property type="evidence" value="ECO:0007669"/>
    <property type="project" value="UniProtKB-SubCell"/>
</dbReference>
<feature type="region of interest" description="Disordered" evidence="8">
    <location>
        <begin position="151"/>
        <end position="171"/>
    </location>
</feature>
<keyword evidence="7 9" id="KW-0472">Membrane</keyword>
<feature type="transmembrane region" description="Helical" evidence="9">
    <location>
        <begin position="252"/>
        <end position="274"/>
    </location>
</feature>
<evidence type="ECO:0000256" key="9">
    <source>
        <dbReference type="SAM" id="Phobius"/>
    </source>
</evidence>
<evidence type="ECO:0000256" key="1">
    <source>
        <dbReference type="ARBA" id="ARBA00004651"/>
    </source>
</evidence>
<dbReference type="PANTHER" id="PTHR36838">
    <property type="entry name" value="AUXIN EFFLUX CARRIER FAMILY PROTEIN"/>
    <property type="match status" value="1"/>
</dbReference>
<sequence length="334" mass="36905">MEKIIEPVVFLCIILLGYAFKRIGWVKSDDYKVMQKIVFNLLLPAAVVVSFINNEHDLRLLWVALFGFCASVIPILTIYLFTGKTPLGNRAFYMLNGSGFNIGCFALPVVQALMGPGPAVAVVMFDIGNSVMMSAGMNAVTTQLLRIDDTSPLTPEEQSRPLGPRPPRKVLDKDARRLQRRANFRRIARNFYSSAAFMTYMLMLVFMISGFAIPHWVGTVLQPFSNANAFCSMFMVGMLMDVPHGMKDVKPLATVIAWRWAFAFIFSVAAWFILPVDPEIRKAVIFVCFAPVGVFSTLFTDRVLGNARLAGLCLASTGTLGLVAMTVANLVIPV</sequence>
<evidence type="ECO:0000313" key="10">
    <source>
        <dbReference type="EMBL" id="OXM99777.1"/>
    </source>
</evidence>
<gene>
    <name evidence="10" type="ORF">Tam10B_1994</name>
</gene>
<keyword evidence="6 9" id="KW-1133">Transmembrane helix</keyword>
<dbReference type="Gene3D" id="1.20.1530.20">
    <property type="match status" value="1"/>
</dbReference>
<evidence type="ECO:0000256" key="2">
    <source>
        <dbReference type="ARBA" id="ARBA00010145"/>
    </source>
</evidence>
<keyword evidence="3" id="KW-0813">Transport</keyword>
<organism evidence="10 11">
    <name type="scientific">Bifidobacterium vansinderenii</name>
    <dbReference type="NCBI Taxonomy" id="1984871"/>
    <lineage>
        <taxon>Bacteria</taxon>
        <taxon>Bacillati</taxon>
        <taxon>Actinomycetota</taxon>
        <taxon>Actinomycetes</taxon>
        <taxon>Bifidobacteriales</taxon>
        <taxon>Bifidobacteriaceae</taxon>
        <taxon>Bifidobacterium</taxon>
    </lineage>
</organism>
<evidence type="ECO:0000313" key="11">
    <source>
        <dbReference type="Proteomes" id="UP000215433"/>
    </source>
</evidence>
<feature type="transmembrane region" description="Helical" evidence="9">
    <location>
        <begin position="280"/>
        <end position="299"/>
    </location>
</feature>
<keyword evidence="4" id="KW-1003">Cell membrane</keyword>
<feature type="transmembrane region" description="Helical" evidence="9">
    <location>
        <begin position="60"/>
        <end position="81"/>
    </location>
</feature>
<feature type="transmembrane region" description="Helical" evidence="9">
    <location>
        <begin position="311"/>
        <end position="332"/>
    </location>
</feature>
<feature type="transmembrane region" description="Helical" evidence="9">
    <location>
        <begin position="6"/>
        <end position="25"/>
    </location>
</feature>
<reference evidence="10 11" key="1">
    <citation type="submission" date="2017-05" db="EMBL/GenBank/DDBJ databases">
        <title>Bifidobacterium vansinderenii sp. nov.</title>
        <authorList>
            <person name="Lugli G.A."/>
            <person name="Duranti S."/>
            <person name="Mangifesta M."/>
        </authorList>
    </citation>
    <scope>NUCLEOTIDE SEQUENCE [LARGE SCALE GENOMIC DNA]</scope>
    <source>
        <strain evidence="10 11">Tam10B</strain>
    </source>
</reference>
<dbReference type="GO" id="GO:0055085">
    <property type="term" value="P:transmembrane transport"/>
    <property type="evidence" value="ECO:0007669"/>
    <property type="project" value="InterPro"/>
</dbReference>
<dbReference type="PANTHER" id="PTHR36838:SF3">
    <property type="entry name" value="TRANSPORTER AUXIN EFFLUX CARRIER EC FAMILY"/>
    <property type="match status" value="1"/>
</dbReference>
<proteinExistence type="inferred from homology"/>
<comment type="similarity">
    <text evidence="2">Belongs to the auxin efflux carrier (TC 2.A.69) family.</text>
</comment>
<dbReference type="Proteomes" id="UP000215433">
    <property type="component" value="Unassembled WGS sequence"/>
</dbReference>
<dbReference type="AlphaFoldDB" id="A0A229VVX3"/>